<protein>
    <submittedName>
        <fullName evidence="1">Uncharacterized protein</fullName>
    </submittedName>
</protein>
<accession>A0AAV6PB07</accession>
<keyword evidence="2" id="KW-1185">Reference proteome</keyword>
<name>A0AAV6PB07_9ROSI</name>
<gene>
    <name evidence="1" type="ORF">SDJN03_01465</name>
</gene>
<dbReference type="AlphaFoldDB" id="A0AAV6PB07"/>
<reference evidence="1 2" key="1">
    <citation type="journal article" date="2021" name="Hortic Res">
        <title>The domestication of Cucurbita argyrosperma as revealed by the genome of its wild relative.</title>
        <authorList>
            <person name="Barrera-Redondo J."/>
            <person name="Sanchez-de la Vega G."/>
            <person name="Aguirre-Liguori J.A."/>
            <person name="Castellanos-Morales G."/>
            <person name="Gutierrez-Guerrero Y.T."/>
            <person name="Aguirre-Dugua X."/>
            <person name="Aguirre-Planter E."/>
            <person name="Tenaillon M.I."/>
            <person name="Lira-Saade R."/>
            <person name="Eguiarte L.E."/>
        </authorList>
    </citation>
    <scope>NUCLEOTIDE SEQUENCE [LARGE SCALE GENOMIC DNA]</scope>
    <source>
        <strain evidence="1">JBR-2021</strain>
    </source>
</reference>
<dbReference type="Proteomes" id="UP000685013">
    <property type="component" value="Chromosome 1"/>
</dbReference>
<proteinExistence type="predicted"/>
<evidence type="ECO:0000313" key="1">
    <source>
        <dbReference type="EMBL" id="KAG6608123.1"/>
    </source>
</evidence>
<comment type="caution">
    <text evidence="1">The sequence shown here is derived from an EMBL/GenBank/DDBJ whole genome shotgun (WGS) entry which is preliminary data.</text>
</comment>
<feature type="non-terminal residue" evidence="1">
    <location>
        <position position="1"/>
    </location>
</feature>
<evidence type="ECO:0000313" key="2">
    <source>
        <dbReference type="Proteomes" id="UP000685013"/>
    </source>
</evidence>
<organism evidence="1 2">
    <name type="scientific">Cucurbita argyrosperma subsp. sororia</name>
    <dbReference type="NCBI Taxonomy" id="37648"/>
    <lineage>
        <taxon>Eukaryota</taxon>
        <taxon>Viridiplantae</taxon>
        <taxon>Streptophyta</taxon>
        <taxon>Embryophyta</taxon>
        <taxon>Tracheophyta</taxon>
        <taxon>Spermatophyta</taxon>
        <taxon>Magnoliopsida</taxon>
        <taxon>eudicotyledons</taxon>
        <taxon>Gunneridae</taxon>
        <taxon>Pentapetalae</taxon>
        <taxon>rosids</taxon>
        <taxon>fabids</taxon>
        <taxon>Cucurbitales</taxon>
        <taxon>Cucurbitaceae</taxon>
        <taxon>Cucurbiteae</taxon>
        <taxon>Cucurbita</taxon>
    </lineage>
</organism>
<dbReference type="EMBL" id="JAGKQH010000001">
    <property type="protein sequence ID" value="KAG6608123.1"/>
    <property type="molecule type" value="Genomic_DNA"/>
</dbReference>
<sequence length="141" mass="16252">MQSAAKNGRENVQELSRKSFVTYSFAVECGAVWRRGKEIKSNRINAFLRSVVLKRVHIIQPHSAKYGRGLRSMCYSSGFYPVWEKPVRVHTDEGHVAQSDRAFINLFYSSRCELSVISIIDAWGYGYGIRTTETAIFFFWK</sequence>